<evidence type="ECO:0000313" key="1">
    <source>
        <dbReference type="EMBL" id="KAK0063069.1"/>
    </source>
</evidence>
<reference evidence="1" key="1">
    <citation type="journal article" date="2023" name="PLoS Negl. Trop. Dis.">
        <title>A genome sequence for Biomphalaria pfeifferi, the major vector snail for the human-infecting parasite Schistosoma mansoni.</title>
        <authorList>
            <person name="Bu L."/>
            <person name="Lu L."/>
            <person name="Laidemitt M.R."/>
            <person name="Zhang S.M."/>
            <person name="Mutuku M."/>
            <person name="Mkoji G."/>
            <person name="Steinauer M."/>
            <person name="Loker E.S."/>
        </authorList>
    </citation>
    <scope>NUCLEOTIDE SEQUENCE</scope>
    <source>
        <strain evidence="1">KasaAsao</strain>
    </source>
</reference>
<gene>
    <name evidence="1" type="ORF">Bpfe_007265</name>
</gene>
<proteinExistence type="predicted"/>
<name>A0AAD8C0A4_BIOPF</name>
<comment type="caution">
    <text evidence="1">The sequence shown here is derived from an EMBL/GenBank/DDBJ whole genome shotgun (WGS) entry which is preliminary data.</text>
</comment>
<reference evidence="1" key="2">
    <citation type="submission" date="2023-04" db="EMBL/GenBank/DDBJ databases">
        <authorList>
            <person name="Bu L."/>
            <person name="Lu L."/>
            <person name="Laidemitt M.R."/>
            <person name="Zhang S.M."/>
            <person name="Mutuku M."/>
            <person name="Mkoji G."/>
            <person name="Steinauer M."/>
            <person name="Loker E.S."/>
        </authorList>
    </citation>
    <scope>NUCLEOTIDE SEQUENCE</scope>
    <source>
        <strain evidence="1">KasaAsao</strain>
        <tissue evidence="1">Whole Snail</tissue>
    </source>
</reference>
<accession>A0AAD8C0A4</accession>
<organism evidence="1 2">
    <name type="scientific">Biomphalaria pfeifferi</name>
    <name type="common">Bloodfluke planorb</name>
    <name type="synonym">Freshwater snail</name>
    <dbReference type="NCBI Taxonomy" id="112525"/>
    <lineage>
        <taxon>Eukaryota</taxon>
        <taxon>Metazoa</taxon>
        <taxon>Spiralia</taxon>
        <taxon>Lophotrochozoa</taxon>
        <taxon>Mollusca</taxon>
        <taxon>Gastropoda</taxon>
        <taxon>Heterobranchia</taxon>
        <taxon>Euthyneura</taxon>
        <taxon>Panpulmonata</taxon>
        <taxon>Hygrophila</taxon>
        <taxon>Lymnaeoidea</taxon>
        <taxon>Planorbidae</taxon>
        <taxon>Biomphalaria</taxon>
    </lineage>
</organism>
<keyword evidence="2" id="KW-1185">Reference proteome</keyword>
<evidence type="ECO:0000313" key="2">
    <source>
        <dbReference type="Proteomes" id="UP001233172"/>
    </source>
</evidence>
<dbReference type="AlphaFoldDB" id="A0AAD8C0A4"/>
<protein>
    <submittedName>
        <fullName evidence="1">Nuclear protein localization protein 4</fullName>
    </submittedName>
</protein>
<dbReference type="EMBL" id="JASAOG010000022">
    <property type="protein sequence ID" value="KAK0063069.1"/>
    <property type="molecule type" value="Genomic_DNA"/>
</dbReference>
<dbReference type="Proteomes" id="UP001233172">
    <property type="component" value="Unassembled WGS sequence"/>
</dbReference>
<sequence>MLAMLTFVQVYICQSAILYVQTHANKLSSTVFQSQTPNLQCQVSDKKMHLIVGCLMLSTHFFQPTATCHLKEEENRHYLCDVEWMESVRQPPMCQSGVSFHVCRTTCVMSEVQEKIQTAKNLEEVDSFKKQAWKDYDQLYAEMEFTCERASMMHQHEASRYDRKSFYIETAAEIVGASSIASLGVGILKKKMNLFTSRMGLAAAVGLPLAAGLEFLGKGKGMALPTLHDKAEKHKNSAARWQRLARLTQSYRILMDDPRYDALQYAQWYKELVDAQQEISTVVNVPDSTVELFDDPVEVIKPLRKNKRLFQRYVKLQDNNDEVHDGDDA</sequence>